<sequence length="242" mass="25560">MFVAHLSDLHLDPARPDTSERARRVLDHVRALDPAPDLVLVTGDVADHGTDEEYAEAAALFAGLDVHVVPGNHDRRPAMRAMLGLPASEEAITTTLEVGSTTVVLADSHVPGHDHGELAAESRAAIEEAAERPGPLVVALHHPPMVIGSGLLDPIRLLDAEPLLAPLRRRADAAIVLCGHAHTPVATTIDGVAVRIAPGVVSTLRLDREPDAGVVDRTAPPGLALHELEEATGRLTTHVRTL</sequence>
<reference evidence="6 7" key="1">
    <citation type="submission" date="2023-06" db="EMBL/GenBank/DDBJ databases">
        <title>Actinomycetospora Odt1-22.</title>
        <authorList>
            <person name="Supong K."/>
        </authorList>
    </citation>
    <scope>NUCLEOTIDE SEQUENCE [LARGE SCALE GENOMIC DNA]</scope>
    <source>
        <strain evidence="6 7">Odt1-22</strain>
    </source>
</reference>
<evidence type="ECO:0000256" key="2">
    <source>
        <dbReference type="ARBA" id="ARBA00022801"/>
    </source>
</evidence>
<dbReference type="Gene3D" id="3.60.21.10">
    <property type="match status" value="1"/>
</dbReference>
<keyword evidence="7" id="KW-1185">Reference proteome</keyword>
<accession>A0ABT7M3N1</accession>
<organism evidence="6 7">
    <name type="scientific">Actinomycetospora termitidis</name>
    <dbReference type="NCBI Taxonomy" id="3053470"/>
    <lineage>
        <taxon>Bacteria</taxon>
        <taxon>Bacillati</taxon>
        <taxon>Actinomycetota</taxon>
        <taxon>Actinomycetes</taxon>
        <taxon>Pseudonocardiales</taxon>
        <taxon>Pseudonocardiaceae</taxon>
        <taxon>Actinomycetospora</taxon>
    </lineage>
</organism>
<dbReference type="Pfam" id="PF00149">
    <property type="entry name" value="Metallophos"/>
    <property type="match status" value="1"/>
</dbReference>
<name>A0ABT7M3N1_9PSEU</name>
<dbReference type="EMBL" id="JASVWF010000001">
    <property type="protein sequence ID" value="MDL5154367.1"/>
    <property type="molecule type" value="Genomic_DNA"/>
</dbReference>
<evidence type="ECO:0000256" key="3">
    <source>
        <dbReference type="ARBA" id="ARBA00023004"/>
    </source>
</evidence>
<dbReference type="PANTHER" id="PTHR42988">
    <property type="entry name" value="PHOSPHOHYDROLASE"/>
    <property type="match status" value="1"/>
</dbReference>
<dbReference type="InterPro" id="IPR029052">
    <property type="entry name" value="Metallo-depent_PP-like"/>
</dbReference>
<keyword evidence="3" id="KW-0408">Iron</keyword>
<feature type="domain" description="Calcineurin-like phosphoesterase" evidence="5">
    <location>
        <begin position="3"/>
        <end position="184"/>
    </location>
</feature>
<comment type="similarity">
    <text evidence="4">Belongs to the cyclic nucleotide phosphodiesterase class-III family.</text>
</comment>
<dbReference type="InterPro" id="IPR004843">
    <property type="entry name" value="Calcineurin-like_PHP"/>
</dbReference>
<evidence type="ECO:0000313" key="6">
    <source>
        <dbReference type="EMBL" id="MDL5154367.1"/>
    </source>
</evidence>
<evidence type="ECO:0000256" key="4">
    <source>
        <dbReference type="ARBA" id="ARBA00025742"/>
    </source>
</evidence>
<comment type="caution">
    <text evidence="6">The sequence shown here is derived from an EMBL/GenBank/DDBJ whole genome shotgun (WGS) entry which is preliminary data.</text>
</comment>
<dbReference type="PANTHER" id="PTHR42988:SF2">
    <property type="entry name" value="CYCLIC NUCLEOTIDE PHOSPHODIESTERASE CBUA0032-RELATED"/>
    <property type="match status" value="1"/>
</dbReference>
<proteinExistence type="inferred from homology"/>
<evidence type="ECO:0000313" key="7">
    <source>
        <dbReference type="Proteomes" id="UP001231924"/>
    </source>
</evidence>
<keyword evidence="1" id="KW-0479">Metal-binding</keyword>
<dbReference type="RefSeq" id="WP_286050397.1">
    <property type="nucleotide sequence ID" value="NZ_JASVWF010000001.1"/>
</dbReference>
<dbReference type="Proteomes" id="UP001231924">
    <property type="component" value="Unassembled WGS sequence"/>
</dbReference>
<evidence type="ECO:0000259" key="5">
    <source>
        <dbReference type="Pfam" id="PF00149"/>
    </source>
</evidence>
<evidence type="ECO:0000256" key="1">
    <source>
        <dbReference type="ARBA" id="ARBA00022723"/>
    </source>
</evidence>
<dbReference type="SUPFAM" id="SSF56300">
    <property type="entry name" value="Metallo-dependent phosphatases"/>
    <property type="match status" value="1"/>
</dbReference>
<keyword evidence="2" id="KW-0378">Hydrolase</keyword>
<dbReference type="InterPro" id="IPR050884">
    <property type="entry name" value="CNP_phosphodiesterase-III"/>
</dbReference>
<gene>
    <name evidence="6" type="ORF">QRT03_00200</name>
</gene>
<protein>
    <submittedName>
        <fullName evidence="6">Metallophosphoesterase</fullName>
    </submittedName>
</protein>